<dbReference type="FunFam" id="3.40.50.1260:FF:000012">
    <property type="entry name" value="Phosphoglycerate kinase"/>
    <property type="match status" value="1"/>
</dbReference>
<reference evidence="17" key="1">
    <citation type="journal article" date="2020" name="mSystems">
        <title>Genome- and Community-Level Interaction Insights into Carbon Utilization and Element Cycling Functions of Hydrothermarchaeota in Hydrothermal Sediment.</title>
        <authorList>
            <person name="Zhou Z."/>
            <person name="Liu Y."/>
            <person name="Xu W."/>
            <person name="Pan J."/>
            <person name="Luo Z.H."/>
            <person name="Li M."/>
        </authorList>
    </citation>
    <scope>NUCLEOTIDE SEQUENCE [LARGE SCALE GENOMIC DNA]</scope>
    <source>
        <strain evidence="17">SpSt-1056</strain>
    </source>
</reference>
<evidence type="ECO:0000256" key="7">
    <source>
        <dbReference type="ARBA" id="ARBA00022490"/>
    </source>
</evidence>
<evidence type="ECO:0000256" key="5">
    <source>
        <dbReference type="ARBA" id="ARBA00013061"/>
    </source>
</evidence>
<dbReference type="InterPro" id="IPR001576">
    <property type="entry name" value="Phosphoglycerate_kinase"/>
</dbReference>
<evidence type="ECO:0000256" key="14">
    <source>
        <dbReference type="PIRSR" id="PIRSR000724-1"/>
    </source>
</evidence>
<name>A0A7C5Q9R6_CALS0</name>
<dbReference type="GO" id="GO:0005524">
    <property type="term" value="F:ATP binding"/>
    <property type="evidence" value="ECO:0007669"/>
    <property type="project" value="UniProtKB-KW"/>
</dbReference>
<dbReference type="GO" id="GO:0043531">
    <property type="term" value="F:ADP binding"/>
    <property type="evidence" value="ECO:0007669"/>
    <property type="project" value="TreeGrafter"/>
</dbReference>
<dbReference type="PIRSF" id="PIRSF000724">
    <property type="entry name" value="Pgk"/>
    <property type="match status" value="1"/>
</dbReference>
<dbReference type="GO" id="GO:0006094">
    <property type="term" value="P:gluconeogenesis"/>
    <property type="evidence" value="ECO:0007669"/>
    <property type="project" value="TreeGrafter"/>
</dbReference>
<feature type="binding site" evidence="13">
    <location>
        <position position="33"/>
    </location>
    <ligand>
        <name>substrate</name>
    </ligand>
</feature>
<dbReference type="Pfam" id="PF00162">
    <property type="entry name" value="PGK"/>
    <property type="match status" value="1"/>
</dbReference>
<evidence type="ECO:0000313" key="17">
    <source>
        <dbReference type="EMBL" id="HHK68270.1"/>
    </source>
</evidence>
<protein>
    <recommendedName>
        <fullName evidence="6 13">Phosphoglycerate kinase</fullName>
        <ecNumber evidence="5 13">2.7.2.3</ecNumber>
    </recommendedName>
</protein>
<evidence type="ECO:0000256" key="3">
    <source>
        <dbReference type="ARBA" id="ARBA00004838"/>
    </source>
</evidence>
<comment type="subcellular location">
    <subcellularLocation>
        <location evidence="2 13">Cytoplasm</location>
    </subcellularLocation>
</comment>
<evidence type="ECO:0000256" key="4">
    <source>
        <dbReference type="ARBA" id="ARBA00008982"/>
    </source>
</evidence>
<evidence type="ECO:0000256" key="9">
    <source>
        <dbReference type="ARBA" id="ARBA00022741"/>
    </source>
</evidence>
<comment type="similarity">
    <text evidence="4 13 16">Belongs to the phosphoglycerate kinase family.</text>
</comment>
<evidence type="ECO:0000256" key="11">
    <source>
        <dbReference type="ARBA" id="ARBA00022840"/>
    </source>
</evidence>
<comment type="catalytic activity">
    <reaction evidence="1 13 16">
        <text>(2R)-3-phosphoglycerate + ATP = (2R)-3-phospho-glyceroyl phosphate + ADP</text>
        <dbReference type="Rhea" id="RHEA:14801"/>
        <dbReference type="ChEBI" id="CHEBI:30616"/>
        <dbReference type="ChEBI" id="CHEBI:57604"/>
        <dbReference type="ChEBI" id="CHEBI:58272"/>
        <dbReference type="ChEBI" id="CHEBI:456216"/>
        <dbReference type="EC" id="2.7.2.3"/>
    </reaction>
</comment>
<dbReference type="Gene3D" id="3.40.50.1260">
    <property type="entry name" value="Phosphoglycerate kinase, N-terminal domain"/>
    <property type="match status" value="2"/>
</dbReference>
<proteinExistence type="inferred from homology"/>
<gene>
    <name evidence="13" type="primary">pgk</name>
    <name evidence="17" type="ORF">ENM11_03840</name>
</gene>
<dbReference type="GO" id="GO:0004618">
    <property type="term" value="F:phosphoglycerate kinase activity"/>
    <property type="evidence" value="ECO:0007669"/>
    <property type="project" value="UniProtKB-UniRule"/>
</dbReference>
<feature type="binding site" evidence="14">
    <location>
        <position position="111"/>
    </location>
    <ligand>
        <name>(2R)-3-phosphoglycerate</name>
        <dbReference type="ChEBI" id="CHEBI:58272"/>
    </ligand>
</feature>
<feature type="binding site" evidence="13">
    <location>
        <position position="151"/>
    </location>
    <ligand>
        <name>substrate</name>
    </ligand>
</feature>
<comment type="pathway">
    <text evidence="3 13">Carbohydrate degradation; glycolysis; pyruvate from D-glyceraldehyde 3-phosphate: step 2/5.</text>
</comment>
<evidence type="ECO:0000256" key="15">
    <source>
        <dbReference type="PIRSR" id="PIRSR000724-2"/>
    </source>
</evidence>
<sequence length="398" mass="43224">MDDFEVSGKSVFVRVDINTPIDPHTGVLLELHRIKEASFTVRHLNGSRIVLGSHQGRVGREDYVSLRQHAKALSEVLGRPVKFVEDVFGEAARTAIKSLKDGDILLLENLRFAAEENFEFTPQEAVKTHLVKNLTPLFDLCVLDAFPTAHRGHPTIVGFPEVLPTCAGYLVAKELKSLNRVVATSKAPYTAVLGGSKVSDRLEAINALIANGRADNVLLTGLIGLVFLRAVGVLKHPLSGDLEKYVPKAAALYHEHRNKFHLPEDVAVEKDGERVEVDVNEVAESDKIYDIGEKTVKKYSKIIKSSGTIFISGPPGAFERKGFEKGTDELLLATASSLGTSIVSGGHLSAALERLGVKDWIDHVSTAGGALVMFLAGQRLPLIEALARSAKRYRAGLT</sequence>
<dbReference type="EC" id="2.7.2.3" evidence="5 13"/>
<evidence type="ECO:0000256" key="8">
    <source>
        <dbReference type="ARBA" id="ARBA00022679"/>
    </source>
</evidence>
<keyword evidence="10 13" id="KW-0418">Kinase</keyword>
<keyword evidence="12 13" id="KW-0324">Glycolysis</keyword>
<keyword evidence="8 13" id="KW-0808">Transferase</keyword>
<evidence type="ECO:0000256" key="1">
    <source>
        <dbReference type="ARBA" id="ARBA00000642"/>
    </source>
</evidence>
<comment type="subunit">
    <text evidence="13">Monomer.</text>
</comment>
<keyword evidence="9 13" id="KW-0547">Nucleotide-binding</keyword>
<feature type="binding site" evidence="14">
    <location>
        <position position="33"/>
    </location>
    <ligand>
        <name>(2R)-3-phosphoglycerate</name>
        <dbReference type="ChEBI" id="CHEBI:58272"/>
    </ligand>
</feature>
<evidence type="ECO:0000256" key="10">
    <source>
        <dbReference type="ARBA" id="ARBA00022777"/>
    </source>
</evidence>
<dbReference type="PRINTS" id="PR00477">
    <property type="entry name" value="PHGLYCKINASE"/>
</dbReference>
<dbReference type="PANTHER" id="PTHR11406">
    <property type="entry name" value="PHOSPHOGLYCERATE KINASE"/>
    <property type="match status" value="1"/>
</dbReference>
<dbReference type="FunFam" id="3.40.50.1260:FF:000006">
    <property type="entry name" value="Phosphoglycerate kinase"/>
    <property type="match status" value="1"/>
</dbReference>
<feature type="binding site" evidence="14">
    <location>
        <position position="151"/>
    </location>
    <ligand>
        <name>(2R)-3-phosphoglycerate</name>
        <dbReference type="ChEBI" id="CHEBI:58272"/>
    </ligand>
</feature>
<dbReference type="InterPro" id="IPR015824">
    <property type="entry name" value="Phosphoglycerate_kinase_N"/>
</dbReference>
<evidence type="ECO:0000256" key="16">
    <source>
        <dbReference type="RuleBase" id="RU000532"/>
    </source>
</evidence>
<dbReference type="GO" id="GO:0005829">
    <property type="term" value="C:cytosol"/>
    <property type="evidence" value="ECO:0007669"/>
    <property type="project" value="TreeGrafter"/>
</dbReference>
<feature type="binding site" evidence="13">
    <location>
        <position position="111"/>
    </location>
    <ligand>
        <name>substrate</name>
    </ligand>
</feature>
<dbReference type="PANTHER" id="PTHR11406:SF23">
    <property type="entry name" value="PHOSPHOGLYCERATE KINASE 1, CHLOROPLASTIC-RELATED"/>
    <property type="match status" value="1"/>
</dbReference>
<dbReference type="SUPFAM" id="SSF53748">
    <property type="entry name" value="Phosphoglycerate kinase"/>
    <property type="match status" value="1"/>
</dbReference>
<dbReference type="HAMAP" id="MF_00145">
    <property type="entry name" value="Phosphoglyc_kinase"/>
    <property type="match status" value="1"/>
</dbReference>
<accession>A0A7C5Q9R6</accession>
<evidence type="ECO:0000256" key="13">
    <source>
        <dbReference type="HAMAP-Rule" id="MF_00145"/>
    </source>
</evidence>
<comment type="caution">
    <text evidence="13">Lacks conserved residue(s) required for the propagation of feature annotation.</text>
</comment>
<evidence type="ECO:0000256" key="12">
    <source>
        <dbReference type="ARBA" id="ARBA00023152"/>
    </source>
</evidence>
<dbReference type="UniPathway" id="UPA00109">
    <property type="reaction ID" value="UER00185"/>
</dbReference>
<evidence type="ECO:0000256" key="2">
    <source>
        <dbReference type="ARBA" id="ARBA00004496"/>
    </source>
</evidence>
<evidence type="ECO:0000256" key="6">
    <source>
        <dbReference type="ARBA" id="ARBA00016471"/>
    </source>
</evidence>
<keyword evidence="11 13" id="KW-0067">ATP-binding</keyword>
<feature type="binding site" evidence="13 15">
    <location>
        <position position="319"/>
    </location>
    <ligand>
        <name>ATP</name>
        <dbReference type="ChEBI" id="CHEBI:30616"/>
    </ligand>
</feature>
<feature type="binding site" evidence="13">
    <location>
        <begin position="345"/>
        <end position="348"/>
    </location>
    <ligand>
        <name>ATP</name>
        <dbReference type="ChEBI" id="CHEBI:30616"/>
    </ligand>
</feature>
<feature type="binding site" evidence="13 14">
    <location>
        <begin position="16"/>
        <end position="18"/>
    </location>
    <ligand>
        <name>substrate</name>
    </ligand>
</feature>
<feature type="binding site" evidence="13 14">
    <location>
        <begin position="54"/>
        <end position="57"/>
    </location>
    <ligand>
        <name>substrate</name>
    </ligand>
</feature>
<keyword evidence="7 13" id="KW-0963">Cytoplasm</keyword>
<dbReference type="GO" id="GO:0006096">
    <property type="term" value="P:glycolytic process"/>
    <property type="evidence" value="ECO:0007669"/>
    <property type="project" value="UniProtKB-UniRule"/>
</dbReference>
<dbReference type="EMBL" id="DRWN01000027">
    <property type="protein sequence ID" value="HHK68270.1"/>
    <property type="molecule type" value="Genomic_DNA"/>
</dbReference>
<dbReference type="AlphaFoldDB" id="A0A7C5Q9R6"/>
<comment type="caution">
    <text evidence="17">The sequence shown here is derived from an EMBL/GenBank/DDBJ whole genome shotgun (WGS) entry which is preliminary data.</text>
</comment>
<organism evidence="17">
    <name type="scientific">Caldiarchaeum subterraneum</name>
    <dbReference type="NCBI Taxonomy" id="311458"/>
    <lineage>
        <taxon>Archaea</taxon>
        <taxon>Nitrososphaerota</taxon>
        <taxon>Candidatus Caldarchaeales</taxon>
        <taxon>Candidatus Caldarchaeaceae</taxon>
        <taxon>Candidatus Caldarchaeum</taxon>
    </lineage>
</organism>
<dbReference type="InterPro" id="IPR036043">
    <property type="entry name" value="Phosphoglycerate_kinase_sf"/>
</dbReference>